<keyword evidence="2" id="KW-1185">Reference proteome</keyword>
<accession>A0A8S0XSR7</accession>
<dbReference type="Proteomes" id="UP000494216">
    <property type="component" value="Unassembled WGS sequence"/>
</dbReference>
<evidence type="ECO:0000313" key="1">
    <source>
        <dbReference type="EMBL" id="CAA9891012.1"/>
    </source>
</evidence>
<evidence type="ECO:0000313" key="2">
    <source>
        <dbReference type="Proteomes" id="UP000494216"/>
    </source>
</evidence>
<comment type="caution">
    <text evidence="1">The sequence shown here is derived from an EMBL/GenBank/DDBJ whole genome shotgun (WGS) entry which is preliminary data.</text>
</comment>
<sequence length="66" mass="7385">MLPKAACNPVLFDTPFASDHFPRKPAIKNIMPFNPKQQKQFVILIASCNKINSVSLAISWSTEIII</sequence>
<proteinExistence type="predicted"/>
<name>A0A8S0XSR7_9GAMM</name>
<organism evidence="1 2">
    <name type="scientific">Candidatus Methylobacter favarea</name>
    <dbReference type="NCBI Taxonomy" id="2707345"/>
    <lineage>
        <taxon>Bacteria</taxon>
        <taxon>Pseudomonadati</taxon>
        <taxon>Pseudomonadota</taxon>
        <taxon>Gammaproteobacteria</taxon>
        <taxon>Methylococcales</taxon>
        <taxon>Methylococcaceae</taxon>
        <taxon>Methylobacter</taxon>
    </lineage>
</organism>
<dbReference type="EMBL" id="CADCXN010000060">
    <property type="protein sequence ID" value="CAA9891012.1"/>
    <property type="molecule type" value="Genomic_DNA"/>
</dbReference>
<reference evidence="1 2" key="1">
    <citation type="submission" date="2020-02" db="EMBL/GenBank/DDBJ databases">
        <authorList>
            <person name="Hogendoorn C."/>
        </authorList>
    </citation>
    <scope>NUCLEOTIDE SEQUENCE [LARGE SCALE GENOMIC DNA]</scope>
    <source>
        <strain evidence="1">METHB21</strain>
    </source>
</reference>
<protein>
    <submittedName>
        <fullName evidence="1">Uncharacterized protein</fullName>
    </submittedName>
</protein>
<dbReference type="AlphaFoldDB" id="A0A8S0XSR7"/>
<gene>
    <name evidence="1" type="ORF">METHB2_310043</name>
</gene>